<evidence type="ECO:0000313" key="2">
    <source>
        <dbReference type="Proteomes" id="UP001165685"/>
    </source>
</evidence>
<comment type="caution">
    <text evidence="1">The sequence shown here is derived from an EMBL/GenBank/DDBJ whole genome shotgun (WGS) entry which is preliminary data.</text>
</comment>
<dbReference type="InterPro" id="IPR032710">
    <property type="entry name" value="NTF2-like_dom_sf"/>
</dbReference>
<gene>
    <name evidence="1" type="ORF">O4U47_07040</name>
</gene>
<proteinExistence type="predicted"/>
<dbReference type="Gene3D" id="3.10.450.50">
    <property type="match status" value="1"/>
</dbReference>
<name>A0ABT4THT0_9ACTN</name>
<sequence length="104" mass="11418">MPANVNDAAVRAFIDAVNAGDRVAFSEALTPDATMTDDGRERDLLQWAEREIFSANGRMDVVSTADGGRSLIADFTNDTWGAMRTRWTFTVEDGRIARFDTGQA</sequence>
<dbReference type="SUPFAM" id="SSF54427">
    <property type="entry name" value="NTF2-like"/>
    <property type="match status" value="1"/>
</dbReference>
<organism evidence="1 2">
    <name type="scientific">Nocardiopsis suaedae</name>
    <dbReference type="NCBI Taxonomy" id="3018444"/>
    <lineage>
        <taxon>Bacteria</taxon>
        <taxon>Bacillati</taxon>
        <taxon>Actinomycetota</taxon>
        <taxon>Actinomycetes</taxon>
        <taxon>Streptosporangiales</taxon>
        <taxon>Nocardiopsidaceae</taxon>
        <taxon>Nocardiopsis</taxon>
    </lineage>
</organism>
<reference evidence="1" key="1">
    <citation type="submission" date="2023-01" db="EMBL/GenBank/DDBJ databases">
        <title>Draft genome sequence of Nocardiopsis sp. LSu2-4 isolated from halophytes.</title>
        <authorList>
            <person name="Duangmal K."/>
            <person name="Chantavorakit T."/>
        </authorList>
    </citation>
    <scope>NUCLEOTIDE SEQUENCE</scope>
    <source>
        <strain evidence="1">LSu2-4</strain>
    </source>
</reference>
<dbReference type="Proteomes" id="UP001165685">
    <property type="component" value="Unassembled WGS sequence"/>
</dbReference>
<protein>
    <submittedName>
        <fullName evidence="1">Nuclear transport factor 2 family protein</fullName>
    </submittedName>
</protein>
<evidence type="ECO:0000313" key="1">
    <source>
        <dbReference type="EMBL" id="MDA2804264.1"/>
    </source>
</evidence>
<accession>A0ABT4THT0</accession>
<dbReference type="EMBL" id="JAQFWP010000009">
    <property type="protein sequence ID" value="MDA2804264.1"/>
    <property type="molecule type" value="Genomic_DNA"/>
</dbReference>
<dbReference type="RefSeq" id="WP_270676793.1">
    <property type="nucleotide sequence ID" value="NZ_JAQFWP010000009.1"/>
</dbReference>
<keyword evidence="2" id="KW-1185">Reference proteome</keyword>